<dbReference type="Proteomes" id="UP001162156">
    <property type="component" value="Unassembled WGS sequence"/>
</dbReference>
<dbReference type="AlphaFoldDB" id="A0AAV8ZLX9"/>
<reference evidence="2" key="1">
    <citation type="journal article" date="2023" name="Insect Mol. Biol.">
        <title>Genome sequencing provides insights into the evolution of gene families encoding plant cell wall-degrading enzymes in longhorned beetles.</title>
        <authorList>
            <person name="Shin N.R."/>
            <person name="Okamura Y."/>
            <person name="Kirsch R."/>
            <person name="Pauchet Y."/>
        </authorList>
    </citation>
    <scope>NUCLEOTIDE SEQUENCE</scope>
    <source>
        <strain evidence="2">RBIC_L_NR</strain>
    </source>
</reference>
<dbReference type="EMBL" id="JANEYF010001228">
    <property type="protein sequence ID" value="KAJ8965425.1"/>
    <property type="molecule type" value="Genomic_DNA"/>
</dbReference>
<comment type="caution">
    <text evidence="2">The sequence shown here is derived from an EMBL/GenBank/DDBJ whole genome shotgun (WGS) entry which is preliminary data.</text>
</comment>
<accession>A0AAV8ZLX9</accession>
<organism evidence="2 3">
    <name type="scientific">Rhamnusium bicolor</name>
    <dbReference type="NCBI Taxonomy" id="1586634"/>
    <lineage>
        <taxon>Eukaryota</taxon>
        <taxon>Metazoa</taxon>
        <taxon>Ecdysozoa</taxon>
        <taxon>Arthropoda</taxon>
        <taxon>Hexapoda</taxon>
        <taxon>Insecta</taxon>
        <taxon>Pterygota</taxon>
        <taxon>Neoptera</taxon>
        <taxon>Endopterygota</taxon>
        <taxon>Coleoptera</taxon>
        <taxon>Polyphaga</taxon>
        <taxon>Cucujiformia</taxon>
        <taxon>Chrysomeloidea</taxon>
        <taxon>Cerambycidae</taxon>
        <taxon>Lepturinae</taxon>
        <taxon>Rhagiini</taxon>
        <taxon>Rhamnusium</taxon>
    </lineage>
</organism>
<keyword evidence="3" id="KW-1185">Reference proteome</keyword>
<sequence length="139" mass="15618">MCDKIKRVSEQEQLVSLLKTNQKFHTDIVYNPSHKPKLPIEKNSNLHSCSNKNSVETNLKLHQEPVSYATAASRNERNNLNQNLHKSSKNNTGTISKILPQKQTITSEQVKTAVSEAKKSTFFVTGSNKLSQKIKTVAK</sequence>
<evidence type="ECO:0000313" key="2">
    <source>
        <dbReference type="EMBL" id="KAJ8965425.1"/>
    </source>
</evidence>
<evidence type="ECO:0000256" key="1">
    <source>
        <dbReference type="SAM" id="MobiDB-lite"/>
    </source>
</evidence>
<feature type="region of interest" description="Disordered" evidence="1">
    <location>
        <begin position="72"/>
        <end position="94"/>
    </location>
</feature>
<name>A0AAV8ZLX9_9CUCU</name>
<gene>
    <name evidence="2" type="ORF">NQ314_004178</name>
</gene>
<proteinExistence type="predicted"/>
<protein>
    <submittedName>
        <fullName evidence="2">Uncharacterized protein</fullName>
    </submittedName>
</protein>
<evidence type="ECO:0000313" key="3">
    <source>
        <dbReference type="Proteomes" id="UP001162156"/>
    </source>
</evidence>